<evidence type="ECO:0000313" key="3">
    <source>
        <dbReference type="Proteomes" id="UP001221413"/>
    </source>
</evidence>
<dbReference type="EMBL" id="JAQGDS010000009">
    <property type="protein sequence ID" value="KAJ6258067.1"/>
    <property type="molecule type" value="Genomic_DNA"/>
</dbReference>
<name>A0AAD6NH81_DREDA</name>
<proteinExistence type="predicted"/>
<comment type="caution">
    <text evidence="2">The sequence shown here is derived from an EMBL/GenBank/DDBJ whole genome shotgun (WGS) entry which is preliminary data.</text>
</comment>
<evidence type="ECO:0000256" key="1">
    <source>
        <dbReference type="SAM" id="MobiDB-lite"/>
    </source>
</evidence>
<gene>
    <name evidence="2" type="ORF">Dda_6980</name>
</gene>
<dbReference type="Proteomes" id="UP001221413">
    <property type="component" value="Unassembled WGS sequence"/>
</dbReference>
<feature type="region of interest" description="Disordered" evidence="1">
    <location>
        <begin position="1"/>
        <end position="20"/>
    </location>
</feature>
<sequence length="146" mass="16260">MTYTAEDMFAPTPEPEDRPSPFAQYSCSDRMSATLPPWHFYEMTADVYFPALFSLIRRNLEKEDALASLTPTAGCGRSGCDDTATPDSSSFSGQKAAEYLEVLSVPCVCLPMNIVAKWKTRAPNKEGSLMAKRRRLLEPVVEWLLA</sequence>
<organism evidence="2 3">
    <name type="scientific">Drechslerella dactyloides</name>
    <name type="common">Nematode-trapping fungus</name>
    <name type="synonym">Arthrobotrys dactyloides</name>
    <dbReference type="NCBI Taxonomy" id="74499"/>
    <lineage>
        <taxon>Eukaryota</taxon>
        <taxon>Fungi</taxon>
        <taxon>Dikarya</taxon>
        <taxon>Ascomycota</taxon>
        <taxon>Pezizomycotina</taxon>
        <taxon>Orbiliomycetes</taxon>
        <taxon>Orbiliales</taxon>
        <taxon>Orbiliaceae</taxon>
        <taxon>Drechslerella</taxon>
    </lineage>
</organism>
<accession>A0AAD6NH81</accession>
<evidence type="ECO:0000313" key="2">
    <source>
        <dbReference type="EMBL" id="KAJ6258067.1"/>
    </source>
</evidence>
<reference evidence="2" key="1">
    <citation type="submission" date="2023-01" db="EMBL/GenBank/DDBJ databases">
        <title>The chitinases involved in constricting ring structure development in the nematode-trapping fungus Drechslerella dactyloides.</title>
        <authorList>
            <person name="Wang R."/>
            <person name="Zhang L."/>
            <person name="Tang P."/>
            <person name="Li S."/>
            <person name="Liang L."/>
        </authorList>
    </citation>
    <scope>NUCLEOTIDE SEQUENCE</scope>
    <source>
        <strain evidence="2">YMF1.00031</strain>
    </source>
</reference>
<keyword evidence="3" id="KW-1185">Reference proteome</keyword>
<protein>
    <submittedName>
        <fullName evidence="2">Uncharacterized protein</fullName>
    </submittedName>
</protein>
<dbReference type="AlphaFoldDB" id="A0AAD6NH81"/>